<dbReference type="SUPFAM" id="SSF50044">
    <property type="entry name" value="SH3-domain"/>
    <property type="match status" value="1"/>
</dbReference>
<dbReference type="PROSITE" id="PS50002">
    <property type="entry name" value="SH3"/>
    <property type="match status" value="1"/>
</dbReference>
<dbReference type="InterPro" id="IPR047271">
    <property type="entry name" value="Ephexin-like"/>
</dbReference>
<evidence type="ECO:0000256" key="3">
    <source>
        <dbReference type="SAM" id="MobiDB-lite"/>
    </source>
</evidence>
<dbReference type="InterPro" id="IPR036028">
    <property type="entry name" value="SH3-like_dom_sf"/>
</dbReference>
<dbReference type="SUPFAM" id="SSF50729">
    <property type="entry name" value="PH domain-like"/>
    <property type="match status" value="1"/>
</dbReference>
<sequence length="1252" mass="142414">KNLRINKNNGAVREVVQKFENIGDKPKLVLVRKNSQNKERPFLKVKRITQTVPEECIPDEKPNKNIETTKAITETIEKPKVHPKPFFHDKKLLSITKHPTKIKSQDLYKLEGKDAAVKDKRLSIPKNHILDSVLNESVVNNTDLIEKKQQIKPNNSFLWGSKESVYESKEITNEKLSENKTDDIIRISNVETDKENVKSKTDDIIRISAVETDKENVKSKTDEIIRISAVETDKENVKSNELECPIVRNVDKVGYGKINAKTTESEEELNRTNIKANTSSLYKHIINNTKNELNNVLNTVNDEKKENVNTETTIINNNNIKPQSFLYRVSSITQSECSYEDIANYKVKSDTTSEQNNYEVVENFENNYDVINDYDLDEAIYDDVLNVNNSERIYESIYNVSQSQNDSDSSFEHNNSLYEMRPPSQASSASGAMASGASRSDTSDDWVDIEESTEDQKEEILILEEKFKARTAGWSKKVRRQWSARGVNQYRQGESDNNSGKHYEAIENLDDDSALCDDFDDSSESELSVDHNYKPVENGNVRQGTNETQNEGIYGFMRQARQKMRKMSSIGKRLRRISGITMAVPVPIIAQEIVNGSNENINRGRWPSFKKKNVRSNSTFYLNNDLTTEAPRVPPIVLPSKAASNVDVRRLSTSIRPTSPPPPPPPSLNGEVKSKPINDTSLYMECGLFEHSNTPSERPRSINSGSWYSDVGLYENKKSFDTASEHDSSQGSDIDLRFADEPLYQFYAERVAELELDGNSECGYEEIGLAGEKRTLPSRPPALDLVSQELQRTLWCHVPQVIQSGVLDTLSPERRKLQEAKFELITSEASYYKSLTILEKHFAASPSFKDESVISKVDYKTLFSNVAPVRKCSEAVLAVLEKCWQESILLEGVCDVVCQLAQDRFNSYIKYCKHQSAIEKTLKNLKKNNVFVEALNVLESSPKCHHLTLSSFLLLPMQRITRMPLLQDAILTKLSINDPEYESCKLALTKLNSIANECNEAARQTERLEEMGLLSQVITFPSTLRPLPLLSASRWLVRSGPVTHINLDAKLTFSRKLTAPRNPKLMLFLFTDYLVVAKKKGEDNYSVITYCPRNLVQITKMDDVISNRFLIMLTMLENHEGKTQEMVLGCGSESSRERWLQPFEPISSSNPDERLYEVWDCPQVSAMHSYASTQPDELTLQQGDVFNVLRKMNDGWYYGERIRDGVKGWFPRNHTVEVASAHVRARNLKQRHRLLALSSNFIQQQQMNKAGS</sequence>
<feature type="region of interest" description="Disordered" evidence="3">
    <location>
        <begin position="653"/>
        <end position="675"/>
    </location>
</feature>
<protein>
    <submittedName>
        <fullName evidence="6">Putative guanine nucleotide exchange factor tim</fullName>
    </submittedName>
</protein>
<dbReference type="InterPro" id="IPR047270">
    <property type="entry name" value="PH_ephexin"/>
</dbReference>
<dbReference type="PANTHER" id="PTHR12845">
    <property type="entry name" value="GUANINE NUCLEOTIDE EXCHANGE FACTOR"/>
    <property type="match status" value="1"/>
</dbReference>
<dbReference type="Gene3D" id="2.30.30.40">
    <property type="entry name" value="SH3 Domains"/>
    <property type="match status" value="1"/>
</dbReference>
<dbReference type="InterPro" id="IPR000219">
    <property type="entry name" value="DH_dom"/>
</dbReference>
<feature type="domain" description="DH" evidence="5">
    <location>
        <begin position="816"/>
        <end position="1001"/>
    </location>
</feature>
<dbReference type="SUPFAM" id="SSF48065">
    <property type="entry name" value="DBL homology domain (DH-domain)"/>
    <property type="match status" value="1"/>
</dbReference>
<keyword evidence="1 2" id="KW-0728">SH3 domain</keyword>
<dbReference type="EMBL" id="GECL01003023">
    <property type="protein sequence ID" value="JAP03101.1"/>
    <property type="molecule type" value="Transcribed_RNA"/>
</dbReference>
<dbReference type="PANTHER" id="PTHR12845:SF5">
    <property type="entry name" value="EPHEXIN, ISOFORM D"/>
    <property type="match status" value="1"/>
</dbReference>
<proteinExistence type="predicted"/>
<dbReference type="InterPro" id="IPR035899">
    <property type="entry name" value="DBL_dom_sf"/>
</dbReference>
<dbReference type="SMART" id="SM00326">
    <property type="entry name" value="SH3"/>
    <property type="match status" value="1"/>
</dbReference>
<dbReference type="Gene3D" id="1.20.900.10">
    <property type="entry name" value="Dbl homology (DH) domain"/>
    <property type="match status" value="1"/>
</dbReference>
<reference evidence="6" key="1">
    <citation type="journal article" date="2018" name="J. Proteomics">
        <title>Exploring the molecular complexity of Triatoma dimidiata sialome.</title>
        <authorList>
            <person name="Santiago P.B."/>
            <person name="de Araujo C.N."/>
            <person name="Charneau S."/>
            <person name="Bastos I.M.D."/>
            <person name="Assumpcao T.C.F."/>
            <person name="Queiroz R.M.L."/>
            <person name="Praca Y.R."/>
            <person name="Cordeiro T.M."/>
            <person name="Garcia C.H.S."/>
            <person name="da Silva I.G."/>
            <person name="Raiol T."/>
            <person name="Motta F.N."/>
            <person name="de Araujo Oliveira J.V."/>
            <person name="de Sousa M.V."/>
            <person name="Ribeiro J.M.C."/>
            <person name="de Santana J.M."/>
        </authorList>
    </citation>
    <scope>NUCLEOTIDE SEQUENCE</scope>
    <source>
        <strain evidence="6">Santander</strain>
        <tissue evidence="6">Salivary glands</tissue>
    </source>
</reference>
<evidence type="ECO:0000313" key="6">
    <source>
        <dbReference type="EMBL" id="JAP03101.1"/>
    </source>
</evidence>
<feature type="region of interest" description="Disordered" evidence="3">
    <location>
        <begin position="400"/>
        <end position="447"/>
    </location>
</feature>
<evidence type="ECO:0000256" key="2">
    <source>
        <dbReference type="PROSITE-ProRule" id="PRU00192"/>
    </source>
</evidence>
<evidence type="ECO:0000259" key="4">
    <source>
        <dbReference type="PROSITE" id="PS50002"/>
    </source>
</evidence>
<accession>A0A0V0G4Y3</accession>
<feature type="compositionally biased region" description="Pro residues" evidence="3">
    <location>
        <begin position="658"/>
        <end position="667"/>
    </location>
</feature>
<dbReference type="Pfam" id="PF00621">
    <property type="entry name" value="RhoGEF"/>
    <property type="match status" value="1"/>
</dbReference>
<dbReference type="InterPro" id="IPR001452">
    <property type="entry name" value="SH3_domain"/>
</dbReference>
<feature type="non-terminal residue" evidence="6">
    <location>
        <position position="1"/>
    </location>
</feature>
<dbReference type="AlphaFoldDB" id="A0A0V0G4Y3"/>
<organism evidence="6">
    <name type="scientific">Triatoma dimidiata</name>
    <name type="common">Kissing bug</name>
    <name type="synonym">Meccus dimidiatus</name>
    <dbReference type="NCBI Taxonomy" id="72491"/>
    <lineage>
        <taxon>Eukaryota</taxon>
        <taxon>Metazoa</taxon>
        <taxon>Ecdysozoa</taxon>
        <taxon>Arthropoda</taxon>
        <taxon>Hexapoda</taxon>
        <taxon>Insecta</taxon>
        <taxon>Pterygota</taxon>
        <taxon>Neoptera</taxon>
        <taxon>Paraneoptera</taxon>
        <taxon>Hemiptera</taxon>
        <taxon>Heteroptera</taxon>
        <taxon>Panheteroptera</taxon>
        <taxon>Cimicomorpha</taxon>
        <taxon>Reduviidae</taxon>
        <taxon>Triatominae</taxon>
        <taxon>Triatoma</taxon>
    </lineage>
</organism>
<dbReference type="PROSITE" id="PS50010">
    <property type="entry name" value="DH_2"/>
    <property type="match status" value="1"/>
</dbReference>
<evidence type="ECO:0000256" key="1">
    <source>
        <dbReference type="ARBA" id="ARBA00022443"/>
    </source>
</evidence>
<dbReference type="InterPro" id="IPR011993">
    <property type="entry name" value="PH-like_dom_sf"/>
</dbReference>
<dbReference type="Gene3D" id="2.30.29.30">
    <property type="entry name" value="Pleckstrin-homology domain (PH domain)/Phosphotyrosine-binding domain (PTB)"/>
    <property type="match status" value="1"/>
</dbReference>
<dbReference type="GO" id="GO:0005085">
    <property type="term" value="F:guanyl-nucleotide exchange factor activity"/>
    <property type="evidence" value="ECO:0007669"/>
    <property type="project" value="InterPro"/>
</dbReference>
<name>A0A0V0G4Y3_TRIDM</name>
<feature type="domain" description="SH3" evidence="4">
    <location>
        <begin position="1159"/>
        <end position="1220"/>
    </location>
</feature>
<dbReference type="CDD" id="cd11793">
    <property type="entry name" value="SH3_ephexin1_like"/>
    <property type="match status" value="1"/>
</dbReference>
<dbReference type="SMART" id="SM00325">
    <property type="entry name" value="RhoGEF"/>
    <property type="match status" value="1"/>
</dbReference>
<dbReference type="Pfam" id="PF00018">
    <property type="entry name" value="SH3_1"/>
    <property type="match status" value="1"/>
</dbReference>
<evidence type="ECO:0000259" key="5">
    <source>
        <dbReference type="PROSITE" id="PS50010"/>
    </source>
</evidence>
<feature type="compositionally biased region" description="Low complexity" evidence="3">
    <location>
        <begin position="424"/>
        <end position="440"/>
    </location>
</feature>
<dbReference type="CDD" id="cd01221">
    <property type="entry name" value="PH_ephexin"/>
    <property type="match status" value="1"/>
</dbReference>
<dbReference type="CDD" id="cd00160">
    <property type="entry name" value="RhoGEF"/>
    <property type="match status" value="1"/>
</dbReference>